<dbReference type="EMBL" id="UYYF01004896">
    <property type="protein sequence ID" value="VDN07515.1"/>
    <property type="molecule type" value="Genomic_DNA"/>
</dbReference>
<dbReference type="PANTHER" id="PTHR37427:SF2">
    <property type="entry name" value="SECRETED PROTEIN"/>
    <property type="match status" value="1"/>
</dbReference>
<reference evidence="4" key="1">
    <citation type="submission" date="2017-02" db="UniProtKB">
        <authorList>
            <consortium name="WormBaseParasite"/>
        </authorList>
    </citation>
    <scope>IDENTIFICATION</scope>
</reference>
<evidence type="ECO:0000313" key="3">
    <source>
        <dbReference type="Proteomes" id="UP000276776"/>
    </source>
</evidence>
<organism evidence="4">
    <name type="scientific">Thelazia callipaeda</name>
    <name type="common">Oriental eyeworm</name>
    <name type="synonym">Parasitic nematode</name>
    <dbReference type="NCBI Taxonomy" id="103827"/>
    <lineage>
        <taxon>Eukaryota</taxon>
        <taxon>Metazoa</taxon>
        <taxon>Ecdysozoa</taxon>
        <taxon>Nematoda</taxon>
        <taxon>Chromadorea</taxon>
        <taxon>Rhabditida</taxon>
        <taxon>Spirurina</taxon>
        <taxon>Spiruromorpha</taxon>
        <taxon>Thelazioidea</taxon>
        <taxon>Thelaziidae</taxon>
        <taxon>Thelazia</taxon>
    </lineage>
</organism>
<proteinExistence type="predicted"/>
<dbReference type="WBParaSite" id="TCLT_0000986101-mRNA-1">
    <property type="protein sequence ID" value="TCLT_0000986101-mRNA-1"/>
    <property type="gene ID" value="TCLT_0000986101"/>
</dbReference>
<evidence type="ECO:0000313" key="4">
    <source>
        <dbReference type="WBParaSite" id="TCLT_0000986101-mRNA-1"/>
    </source>
</evidence>
<keyword evidence="1" id="KW-0732">Signal</keyword>
<evidence type="ECO:0000256" key="1">
    <source>
        <dbReference type="SAM" id="SignalP"/>
    </source>
</evidence>
<accession>A0A0N5D9P5</accession>
<protein>
    <submittedName>
        <fullName evidence="4">NTR domain-containing protein</fullName>
    </submittedName>
</protein>
<gene>
    <name evidence="2" type="ORF">TCLT_LOCUS9850</name>
</gene>
<sequence length="136" mass="14925">MLANSLTFIFLIFLMADLTTGCDIIIRVKSSTNTSFRVKITTPNGKSDEKLLQNKGDRFIFQEKAKNCGLGLFQITTYSTGQIQVTLTGIGSVNYEVRDDLVPKQISRQGAECKGECAPLASTKNPKIATKVSMKL</sequence>
<keyword evidence="3" id="KW-1185">Reference proteome</keyword>
<dbReference type="Proteomes" id="UP000276776">
    <property type="component" value="Unassembled WGS sequence"/>
</dbReference>
<evidence type="ECO:0000313" key="2">
    <source>
        <dbReference type="EMBL" id="VDN07515.1"/>
    </source>
</evidence>
<feature type="chain" id="PRO_5043126722" evidence="1">
    <location>
        <begin position="22"/>
        <end position="136"/>
    </location>
</feature>
<reference evidence="2 3" key="2">
    <citation type="submission" date="2018-11" db="EMBL/GenBank/DDBJ databases">
        <authorList>
            <consortium name="Pathogen Informatics"/>
        </authorList>
    </citation>
    <scope>NUCLEOTIDE SEQUENCE [LARGE SCALE GENOMIC DNA]</scope>
</reference>
<feature type="signal peptide" evidence="1">
    <location>
        <begin position="1"/>
        <end position="21"/>
    </location>
</feature>
<dbReference type="OMA" id="CKGQCAP"/>
<dbReference type="STRING" id="103827.A0A0N5D9P5"/>
<dbReference type="AlphaFoldDB" id="A0A0N5D9P5"/>
<dbReference type="OrthoDB" id="5860061at2759"/>
<name>A0A0N5D9P5_THECL</name>
<dbReference type="PANTHER" id="PTHR37427">
    <property type="entry name" value="PROTEIN CBG20963-RELATED"/>
    <property type="match status" value="1"/>
</dbReference>